<evidence type="ECO:0000256" key="1">
    <source>
        <dbReference type="ARBA" id="ARBA00004370"/>
    </source>
</evidence>
<dbReference type="eggNOG" id="COG4775">
    <property type="taxonomic scope" value="Bacteria"/>
</dbReference>
<dbReference type="Gene3D" id="2.40.160.50">
    <property type="entry name" value="membrane protein fhac: a member of the omp85/tpsb transporter family"/>
    <property type="match status" value="1"/>
</dbReference>
<gene>
    <name evidence="5" type="ORF">HMPREF9441_03311</name>
</gene>
<evidence type="ECO:0000313" key="6">
    <source>
        <dbReference type="Proteomes" id="UP000003598"/>
    </source>
</evidence>
<dbReference type="GO" id="GO:0019867">
    <property type="term" value="C:outer membrane"/>
    <property type="evidence" value="ECO:0007669"/>
    <property type="project" value="InterPro"/>
</dbReference>
<dbReference type="HOGENOM" id="CLU_046092_1_0_10"/>
<dbReference type="PATRIC" id="fig|762968.3.peg.2921"/>
<comment type="caution">
    <text evidence="5">The sequence shown here is derived from an EMBL/GenBank/DDBJ whole genome shotgun (WGS) entry which is preliminary data.</text>
</comment>
<evidence type="ECO:0000256" key="3">
    <source>
        <dbReference type="SAM" id="SignalP"/>
    </source>
</evidence>
<feature type="signal peptide" evidence="3">
    <location>
        <begin position="1"/>
        <end position="20"/>
    </location>
</feature>
<evidence type="ECO:0000313" key="5">
    <source>
        <dbReference type="EMBL" id="EHG98792.1"/>
    </source>
</evidence>
<evidence type="ECO:0000259" key="4">
    <source>
        <dbReference type="Pfam" id="PF01103"/>
    </source>
</evidence>
<evidence type="ECO:0000256" key="2">
    <source>
        <dbReference type="ARBA" id="ARBA00023136"/>
    </source>
</evidence>
<accession>G5SVD7</accession>
<reference evidence="5 6" key="1">
    <citation type="submission" date="2011-03" db="EMBL/GenBank/DDBJ databases">
        <authorList>
            <person name="Weinstock G."/>
            <person name="Sodergren E."/>
            <person name="Clifton S."/>
            <person name="Fulton L."/>
            <person name="Fulton B."/>
            <person name="Courtney L."/>
            <person name="Fronick C."/>
            <person name="Harrison M."/>
            <person name="Strong C."/>
            <person name="Farmer C."/>
            <person name="Delahaunty K."/>
            <person name="Markovic C."/>
            <person name="Hall O."/>
            <person name="Minx P."/>
            <person name="Tomlinson C."/>
            <person name="Mitreva M."/>
            <person name="Hou S."/>
            <person name="Chen J."/>
            <person name="Wollam A."/>
            <person name="Pepin K.H."/>
            <person name="Johnson M."/>
            <person name="Bhonagiri V."/>
            <person name="Zhang X."/>
            <person name="Suruliraj S."/>
            <person name="Warren W."/>
            <person name="Chinwalla A."/>
            <person name="Mardis E.R."/>
            <person name="Wilson R.K."/>
        </authorList>
    </citation>
    <scope>NUCLEOTIDE SEQUENCE [LARGE SCALE GENOMIC DNA]</scope>
    <source>
        <strain evidence="5 6">YIT 11840</strain>
    </source>
</reference>
<keyword evidence="2" id="KW-0472">Membrane</keyword>
<keyword evidence="6" id="KW-1185">Reference proteome</keyword>
<dbReference type="RefSeq" id="WP_008622423.1">
    <property type="nucleotide sequence ID" value="NZ_JH376625.1"/>
</dbReference>
<organism evidence="5 6">
    <name type="scientific">Paraprevotella clara YIT 11840</name>
    <dbReference type="NCBI Taxonomy" id="762968"/>
    <lineage>
        <taxon>Bacteria</taxon>
        <taxon>Pseudomonadati</taxon>
        <taxon>Bacteroidota</taxon>
        <taxon>Bacteroidia</taxon>
        <taxon>Bacteroidales</taxon>
        <taxon>Prevotellaceae</taxon>
        <taxon>Paraprevotella</taxon>
    </lineage>
</organism>
<proteinExistence type="predicted"/>
<dbReference type="EMBL" id="AFFY01000054">
    <property type="protein sequence ID" value="EHG98792.1"/>
    <property type="molecule type" value="Genomic_DNA"/>
</dbReference>
<name>G5SVD7_9BACT</name>
<dbReference type="AlphaFoldDB" id="G5SVD7"/>
<dbReference type="OrthoDB" id="9771071at2"/>
<keyword evidence="3" id="KW-0732">Signal</keyword>
<dbReference type="Pfam" id="PF01103">
    <property type="entry name" value="Omp85"/>
    <property type="match status" value="1"/>
</dbReference>
<dbReference type="STRING" id="762968.HMPREF9441_03311"/>
<sequence length="375" mass="42142">MKQNLIIIVLLLGSVSLAFAQESGGNKFKKYWNSLVNGNVDRTYEKKVDMSYAVAPCYAREGGVGIGGGATGLYRLDRRDSTMQPSDFSVTGSMAVKGFYGITVKGNNNFKGNRTRLSYLLQFQNKNLDFWGISFDACSLNPISAYKRQFVKWESDYVYKLAKDFHIGVALNLNYTKASDVISPSYLEGQKSSYFFTGIGASMSYDTRDFILNPKEGVYFMVKEVYYPGFASSHGKDIFATTLIFDYYQRAWKGCVFALDLYGQFNGNDVPWALREELGGGSSRMRGYYGGRYIDNNQVAVQLELRQHIYSRVGCVAWVGGGTVFPSFDRLMGENILPNYGVGVRLEFKHNVNIRLDYGFGKETAGFVFQFAEAF</sequence>
<dbReference type="InterPro" id="IPR000184">
    <property type="entry name" value="Bac_surfAg_D15"/>
</dbReference>
<feature type="chain" id="PRO_5003484541" description="Bacterial surface antigen (D15) domain-containing protein" evidence="3">
    <location>
        <begin position="21"/>
        <end position="375"/>
    </location>
</feature>
<feature type="domain" description="Bacterial surface antigen (D15)" evidence="4">
    <location>
        <begin position="108"/>
        <end position="371"/>
    </location>
</feature>
<dbReference type="Proteomes" id="UP000003598">
    <property type="component" value="Unassembled WGS sequence"/>
</dbReference>
<comment type="subcellular location">
    <subcellularLocation>
        <location evidence="1">Membrane</location>
    </subcellularLocation>
</comment>
<dbReference type="GeneID" id="93558546"/>
<protein>
    <recommendedName>
        <fullName evidence="4">Bacterial surface antigen (D15) domain-containing protein</fullName>
    </recommendedName>
</protein>